<evidence type="ECO:0000313" key="2">
    <source>
        <dbReference type="Proteomes" id="UP000004810"/>
    </source>
</evidence>
<protein>
    <submittedName>
        <fullName evidence="1">Uncharacterized protein</fullName>
    </submittedName>
</protein>
<evidence type="ECO:0000313" key="1">
    <source>
        <dbReference type="EMBL" id="EJW75752.1"/>
    </source>
</evidence>
<organism evidence="1 2">
    <name type="scientific">Wuchereria bancrofti</name>
    <dbReference type="NCBI Taxonomy" id="6293"/>
    <lineage>
        <taxon>Eukaryota</taxon>
        <taxon>Metazoa</taxon>
        <taxon>Ecdysozoa</taxon>
        <taxon>Nematoda</taxon>
        <taxon>Chromadorea</taxon>
        <taxon>Rhabditida</taxon>
        <taxon>Spirurina</taxon>
        <taxon>Spiruromorpha</taxon>
        <taxon>Filarioidea</taxon>
        <taxon>Onchocercidae</taxon>
        <taxon>Wuchereria</taxon>
    </lineage>
</organism>
<feature type="non-terminal residue" evidence="1">
    <location>
        <position position="1"/>
    </location>
</feature>
<name>J9EFF3_WUCBA</name>
<sequence length="96" mass="11479">QGQECIVLVIKGHSTYDTDVRIGLTTLNIPFIFEYNKLRNTLIYTRRHTDTHRHRQTQTQTDTDIHIHIHNISRVNNSHDERSLNCDRIRFSMIFF</sequence>
<dbReference type="Proteomes" id="UP000004810">
    <property type="component" value="Unassembled WGS sequence"/>
</dbReference>
<accession>J9EFF3</accession>
<reference evidence="2" key="1">
    <citation type="submission" date="2012-08" db="EMBL/GenBank/DDBJ databases">
        <title>The Genome Sequence of Wuchereria bancrofti.</title>
        <authorList>
            <person name="Nutman T.B."/>
            <person name="Fink D.L."/>
            <person name="Russ C."/>
            <person name="Young S."/>
            <person name="Zeng Q."/>
            <person name="Koehrsen M."/>
            <person name="Alvarado L."/>
            <person name="Berlin A."/>
            <person name="Chapman S.B."/>
            <person name="Chen Z."/>
            <person name="Freedman E."/>
            <person name="Gellesch M."/>
            <person name="Goldberg J."/>
            <person name="Griggs A."/>
            <person name="Gujja S."/>
            <person name="Heilman E.R."/>
            <person name="Heiman D."/>
            <person name="Hepburn T."/>
            <person name="Howarth C."/>
            <person name="Jen D."/>
            <person name="Larson L."/>
            <person name="Lewis B."/>
            <person name="Mehta T."/>
            <person name="Park D."/>
            <person name="Pearson M."/>
            <person name="Roberts A."/>
            <person name="Saif S."/>
            <person name="Shea T."/>
            <person name="Shenoy N."/>
            <person name="Sisk P."/>
            <person name="Stolte C."/>
            <person name="Sykes S."/>
            <person name="Walk T."/>
            <person name="White J."/>
            <person name="Yandava C."/>
            <person name="Haas B."/>
            <person name="Henn M.R."/>
            <person name="Nusbaum C."/>
            <person name="Birren B."/>
        </authorList>
    </citation>
    <scope>NUCLEOTIDE SEQUENCE [LARGE SCALE GENOMIC DNA]</scope>
    <source>
        <strain evidence="2">NA</strain>
    </source>
</reference>
<comment type="caution">
    <text evidence="1">The sequence shown here is derived from an EMBL/GenBank/DDBJ whole genome shotgun (WGS) entry which is preliminary data.</text>
</comment>
<proteinExistence type="predicted"/>
<dbReference type="AlphaFoldDB" id="J9EFF3"/>
<gene>
    <name evidence="1" type="ORF">WUBG_13339</name>
</gene>
<dbReference type="EMBL" id="ADBV01010104">
    <property type="protein sequence ID" value="EJW75752.1"/>
    <property type="molecule type" value="Genomic_DNA"/>
</dbReference>